<evidence type="ECO:0000313" key="2">
    <source>
        <dbReference type="EMBL" id="KAJ6248378.1"/>
    </source>
</evidence>
<organism evidence="2 3">
    <name type="scientific">Anaeramoeba flamelloides</name>
    <dbReference type="NCBI Taxonomy" id="1746091"/>
    <lineage>
        <taxon>Eukaryota</taxon>
        <taxon>Metamonada</taxon>
        <taxon>Anaeramoebidae</taxon>
        <taxon>Anaeramoeba</taxon>
    </lineage>
</organism>
<dbReference type="Pfam" id="PF00071">
    <property type="entry name" value="Ras"/>
    <property type="match status" value="1"/>
</dbReference>
<comment type="caution">
    <text evidence="2">The sequence shown here is derived from an EMBL/GenBank/DDBJ whole genome shotgun (WGS) entry which is preliminary data.</text>
</comment>
<dbReference type="Gene3D" id="3.40.50.300">
    <property type="entry name" value="P-loop containing nucleotide triphosphate hydrolases"/>
    <property type="match status" value="1"/>
</dbReference>
<keyword evidence="3" id="KW-1185">Reference proteome</keyword>
<dbReference type="PROSITE" id="PS51421">
    <property type="entry name" value="RAS"/>
    <property type="match status" value="1"/>
</dbReference>
<protein>
    <submittedName>
        <fullName evidence="2">Rab gtpase</fullName>
    </submittedName>
</protein>
<dbReference type="PROSITE" id="PS51419">
    <property type="entry name" value="RAB"/>
    <property type="match status" value="1"/>
</dbReference>
<dbReference type="Proteomes" id="UP001150062">
    <property type="component" value="Unassembled WGS sequence"/>
</dbReference>
<reference evidence="2" key="1">
    <citation type="submission" date="2022-08" db="EMBL/GenBank/DDBJ databases">
        <title>Novel sulfate-reducing endosymbionts in the free-living metamonad Anaeramoeba.</title>
        <authorList>
            <person name="Jerlstrom-Hultqvist J."/>
            <person name="Cepicka I."/>
            <person name="Gallot-Lavallee L."/>
            <person name="Salas-Leiva D."/>
            <person name="Curtis B.A."/>
            <person name="Zahonova K."/>
            <person name="Pipaliya S."/>
            <person name="Dacks J."/>
            <person name="Roger A.J."/>
        </authorList>
    </citation>
    <scope>NUCLEOTIDE SEQUENCE</scope>
    <source>
        <strain evidence="2">Schooner1</strain>
    </source>
</reference>
<dbReference type="PRINTS" id="PR00449">
    <property type="entry name" value="RASTRNSFRMNG"/>
</dbReference>
<dbReference type="NCBIfam" id="TIGR00231">
    <property type="entry name" value="small_GTP"/>
    <property type="match status" value="1"/>
</dbReference>
<dbReference type="InterPro" id="IPR027417">
    <property type="entry name" value="P-loop_NTPase"/>
</dbReference>
<dbReference type="CDD" id="cd00154">
    <property type="entry name" value="Rab"/>
    <property type="match status" value="1"/>
</dbReference>
<dbReference type="SMART" id="SM00173">
    <property type="entry name" value="RAS"/>
    <property type="match status" value="1"/>
</dbReference>
<sequence length="212" mass="24354">MEDSEDSQDNTNPIKITVSMCGCSGVGKTSIIERFDHNNFETNMQPTIGCAFKKIKINSEGNELDFSFWDTAGQEIFHSISRQYYHNSNIAIIVYDISDRESFLKLNFWHKEVVENAQTNVKFLIIGNKSDLVKKRAVSFEEGQEFAEKKYSPYIETSAKNNENIQLVIAQLIEIVNHNKESIVKQIQDSHLDQQIKIKKQQDEIHKKSGCC</sequence>
<dbReference type="SMART" id="SM00174">
    <property type="entry name" value="RHO"/>
    <property type="match status" value="1"/>
</dbReference>
<evidence type="ECO:0000313" key="3">
    <source>
        <dbReference type="Proteomes" id="UP001150062"/>
    </source>
</evidence>
<name>A0ABQ8YUU0_9EUKA</name>
<dbReference type="SMART" id="SM00176">
    <property type="entry name" value="RAN"/>
    <property type="match status" value="1"/>
</dbReference>
<dbReference type="InterPro" id="IPR005225">
    <property type="entry name" value="Small_GTP-bd"/>
</dbReference>
<dbReference type="SMART" id="SM00175">
    <property type="entry name" value="RAB"/>
    <property type="match status" value="1"/>
</dbReference>
<dbReference type="PROSITE" id="PS51420">
    <property type="entry name" value="RHO"/>
    <property type="match status" value="1"/>
</dbReference>
<dbReference type="PANTHER" id="PTHR47978">
    <property type="match status" value="1"/>
</dbReference>
<evidence type="ECO:0000256" key="1">
    <source>
        <dbReference type="ARBA" id="ARBA00022741"/>
    </source>
</evidence>
<dbReference type="SUPFAM" id="SSF52540">
    <property type="entry name" value="P-loop containing nucleoside triphosphate hydrolases"/>
    <property type="match status" value="1"/>
</dbReference>
<dbReference type="InterPro" id="IPR001806">
    <property type="entry name" value="Small_GTPase"/>
</dbReference>
<accession>A0ABQ8YUU0</accession>
<keyword evidence="1" id="KW-0547">Nucleotide-binding</keyword>
<proteinExistence type="predicted"/>
<gene>
    <name evidence="2" type="ORF">M0813_17715</name>
</gene>
<dbReference type="EMBL" id="JAOAOG010000114">
    <property type="protein sequence ID" value="KAJ6248378.1"/>
    <property type="molecule type" value="Genomic_DNA"/>
</dbReference>